<organism evidence="2">
    <name type="scientific">Burkholderia pseudomallei 1710a</name>
    <dbReference type="NCBI Taxonomy" id="320371"/>
    <lineage>
        <taxon>Bacteria</taxon>
        <taxon>Pseudomonadati</taxon>
        <taxon>Pseudomonadota</taxon>
        <taxon>Betaproteobacteria</taxon>
        <taxon>Burkholderiales</taxon>
        <taxon>Burkholderiaceae</taxon>
        <taxon>Burkholderia</taxon>
        <taxon>pseudomallei group</taxon>
    </lineage>
</organism>
<dbReference type="Proteomes" id="UP000001812">
    <property type="component" value="Chromosome II"/>
</dbReference>
<sequence>MPGSILRTTRRRASDAADGYPDREHPGSSSPLRDAAHGRAIALDAALRLRHRVRREPKGKPYNVDFGARRVRSRPTDKPRAEAGSASRLHAGVAANPS</sequence>
<feature type="region of interest" description="Disordered" evidence="1">
    <location>
        <begin position="54"/>
        <end position="98"/>
    </location>
</feature>
<name>A0A0E1VWB2_BURPE</name>
<accession>A0A0E1VWB2</accession>
<protein>
    <submittedName>
        <fullName evidence="2">Uncharacterized protein</fullName>
    </submittedName>
</protein>
<proteinExistence type="predicted"/>
<dbReference type="EMBL" id="CM000833">
    <property type="protein sequence ID" value="EET04291.1"/>
    <property type="molecule type" value="Genomic_DNA"/>
</dbReference>
<dbReference type="RefSeq" id="WP_004529004.1">
    <property type="nucleotide sequence ID" value="NZ_CM000833.1"/>
</dbReference>
<dbReference type="AlphaFoldDB" id="A0A0E1VWB2"/>
<feature type="region of interest" description="Disordered" evidence="1">
    <location>
        <begin position="1"/>
        <end position="35"/>
    </location>
</feature>
<dbReference type="HOGENOM" id="CLU_2328383_0_0_4"/>
<reference evidence="2" key="1">
    <citation type="submission" date="2009-05" db="EMBL/GenBank/DDBJ databases">
        <authorList>
            <person name="Harkins D.M."/>
            <person name="DeShazer D."/>
            <person name="Woods D.E."/>
            <person name="Brinkac L.M."/>
            <person name="Brown K.A."/>
            <person name="Hung G.C."/>
            <person name="Tuanyok A."/>
            <person name="Zhang B."/>
            <person name="Nierman W.C."/>
        </authorList>
    </citation>
    <scope>NUCLEOTIDE SEQUENCE [LARGE SCALE GENOMIC DNA]</scope>
    <source>
        <strain evidence="2">1710a</strain>
    </source>
</reference>
<evidence type="ECO:0000313" key="2">
    <source>
        <dbReference type="EMBL" id="EET04291.1"/>
    </source>
</evidence>
<gene>
    <name evidence="2" type="ORF">BURPS1710A_A1627</name>
</gene>
<dbReference type="GeneID" id="93063936"/>
<evidence type="ECO:0000256" key="1">
    <source>
        <dbReference type="SAM" id="MobiDB-lite"/>
    </source>
</evidence>
<feature type="compositionally biased region" description="Basic and acidic residues" evidence="1">
    <location>
        <begin position="12"/>
        <end position="26"/>
    </location>
</feature>